<dbReference type="FunFam" id="3.40.1010.10:FF:000001">
    <property type="entry name" value="Siroheme synthase"/>
    <property type="match status" value="1"/>
</dbReference>
<name>A0A2K1JY98_PHYPA</name>
<dbReference type="RefSeq" id="XP_024386588.1">
    <property type="nucleotide sequence ID" value="XM_024530820.2"/>
</dbReference>
<sequence length="452" mass="49031">MAALCQRVSWHHVSSQFVGEMVHRDGMRSWQSWRKVNLGENRLYVCEGVVRASREQESPFTEKTSVKRVRGGGHPSGIALQSLEFWSVDAAARTRDGQGDTSNVLQSFTNTAAEFREPKDETSGSGREEEDDIAARLPELREVLDLLRAQWAQEEATGLRKKRGPGNVYLIGTGPGDPDLLTVKALKLMQSAELVLYDRLVSTDILDMVHAGARLLYVGKTSGYHSRTQEEIHELLLSFAESGATVLRLKGGDPLVFGRGGEEMDFLQEQGIHVQVVPGITAASGISAELGIPLTHRGAANSVRFLTGHSRKGGDDPLYVAERAADPDSTLVIYMGLATLPGLAAKLMANGLPADMPAVAVERGTTVQQRVVFAHLADLPLEVSTAKLESPTLIIVGRVVALSHLWPFKPSSEDVGVQVQSAKLGKQKTDAVSREPRVRSLRGPDPSLPSQN</sequence>
<dbReference type="FunCoup" id="A0A2K1JY98">
    <property type="interactions" value="294"/>
</dbReference>
<dbReference type="NCBIfam" id="TIGR01469">
    <property type="entry name" value="cobA_cysG_Cterm"/>
    <property type="match status" value="1"/>
</dbReference>
<dbReference type="InterPro" id="IPR050161">
    <property type="entry name" value="Siro_Cobalamin_biosynth"/>
</dbReference>
<dbReference type="InterPro" id="IPR014777">
    <property type="entry name" value="4pyrrole_Mease_sub1"/>
</dbReference>
<dbReference type="InterPro" id="IPR014776">
    <property type="entry name" value="4pyrrole_Mease_sub2"/>
</dbReference>
<dbReference type="OrthoDB" id="508204at2759"/>
<dbReference type="STRING" id="3218.A0A2K1JY98"/>
<dbReference type="PaxDb" id="3218-PP1S58_172V6.1"/>
<keyword evidence="5" id="KW-0627">Porphyrin biosynthesis</keyword>
<evidence type="ECO:0000256" key="6">
    <source>
        <dbReference type="RuleBase" id="RU003960"/>
    </source>
</evidence>
<feature type="region of interest" description="Disordered" evidence="7">
    <location>
        <begin position="419"/>
        <end position="452"/>
    </location>
</feature>
<dbReference type="GeneID" id="112287629"/>
<reference evidence="9 11" key="2">
    <citation type="journal article" date="2018" name="Plant J.">
        <title>The Physcomitrella patens chromosome-scale assembly reveals moss genome structure and evolution.</title>
        <authorList>
            <person name="Lang D."/>
            <person name="Ullrich K.K."/>
            <person name="Murat F."/>
            <person name="Fuchs J."/>
            <person name="Jenkins J."/>
            <person name="Haas F.B."/>
            <person name="Piednoel M."/>
            <person name="Gundlach H."/>
            <person name="Van Bel M."/>
            <person name="Meyberg R."/>
            <person name="Vives C."/>
            <person name="Morata J."/>
            <person name="Symeonidi A."/>
            <person name="Hiss M."/>
            <person name="Muchero W."/>
            <person name="Kamisugi Y."/>
            <person name="Saleh O."/>
            <person name="Blanc G."/>
            <person name="Decker E.L."/>
            <person name="van Gessel N."/>
            <person name="Grimwood J."/>
            <person name="Hayes R.D."/>
            <person name="Graham S.W."/>
            <person name="Gunter L.E."/>
            <person name="McDaniel S.F."/>
            <person name="Hoernstein S.N.W."/>
            <person name="Larsson A."/>
            <person name="Li F.W."/>
            <person name="Perroud P.F."/>
            <person name="Phillips J."/>
            <person name="Ranjan P."/>
            <person name="Rokshar D.S."/>
            <person name="Rothfels C.J."/>
            <person name="Schneider L."/>
            <person name="Shu S."/>
            <person name="Stevenson D.W."/>
            <person name="Thummler F."/>
            <person name="Tillich M."/>
            <person name="Villarreal Aguilar J.C."/>
            <person name="Widiez T."/>
            <person name="Wong G.K."/>
            <person name="Wymore A."/>
            <person name="Zhang Y."/>
            <person name="Zimmer A.D."/>
            <person name="Quatrano R.S."/>
            <person name="Mayer K.F.X."/>
            <person name="Goodstein D."/>
            <person name="Casacuberta J.M."/>
            <person name="Vandepoele K."/>
            <person name="Reski R."/>
            <person name="Cuming A.C."/>
            <person name="Tuskan G.A."/>
            <person name="Maumus F."/>
            <person name="Salse J."/>
            <person name="Schmutz J."/>
            <person name="Rensing S.A."/>
        </authorList>
    </citation>
    <scope>NUCLEOTIDE SEQUENCE [LARGE SCALE GENOMIC DNA]</scope>
    <source>
        <strain evidence="10 11">cv. Gransden 2004</strain>
    </source>
</reference>
<dbReference type="InterPro" id="IPR003043">
    <property type="entry name" value="Uropor_MeTrfase_CS"/>
</dbReference>
<proteinExistence type="inferred from homology"/>
<dbReference type="EMBL" id="ABEU02000010">
    <property type="protein sequence ID" value="PNR46506.1"/>
    <property type="molecule type" value="Genomic_DNA"/>
</dbReference>
<dbReference type="InterPro" id="IPR000878">
    <property type="entry name" value="4pyrrol_Mease"/>
</dbReference>
<dbReference type="GO" id="GO:0032259">
    <property type="term" value="P:methylation"/>
    <property type="evidence" value="ECO:0007669"/>
    <property type="project" value="UniProtKB-KW"/>
</dbReference>
<feature type="domain" description="Tetrapyrrole methylase" evidence="8">
    <location>
        <begin position="168"/>
        <end position="379"/>
    </location>
</feature>
<evidence type="ECO:0000259" key="8">
    <source>
        <dbReference type="Pfam" id="PF00590"/>
    </source>
</evidence>
<dbReference type="FunFam" id="3.30.950.10:FF:000001">
    <property type="entry name" value="Siroheme synthase"/>
    <property type="match status" value="1"/>
</dbReference>
<evidence type="ECO:0000256" key="5">
    <source>
        <dbReference type="ARBA" id="ARBA00023244"/>
    </source>
</evidence>
<evidence type="ECO:0000256" key="1">
    <source>
        <dbReference type="ARBA" id="ARBA00012162"/>
    </source>
</evidence>
<dbReference type="GO" id="GO:0019354">
    <property type="term" value="P:siroheme biosynthetic process"/>
    <property type="evidence" value="ECO:0000318"/>
    <property type="project" value="GO_Central"/>
</dbReference>
<evidence type="ECO:0000256" key="2">
    <source>
        <dbReference type="ARBA" id="ARBA00022603"/>
    </source>
</evidence>
<keyword evidence="4" id="KW-0949">S-adenosyl-L-methionine</keyword>
<dbReference type="CDD" id="cd11642">
    <property type="entry name" value="SUMT"/>
    <property type="match status" value="1"/>
</dbReference>
<dbReference type="Pfam" id="PF00590">
    <property type="entry name" value="TP_methylase"/>
    <property type="match status" value="1"/>
</dbReference>
<dbReference type="Gene3D" id="3.40.1010.10">
    <property type="entry name" value="Cobalt-precorrin-4 Transmethylase, Domain 1"/>
    <property type="match status" value="1"/>
</dbReference>
<dbReference type="AlphaFoldDB" id="A0A2K1JY98"/>
<gene>
    <name evidence="10" type="primary">LOC112287629</name>
    <name evidence="9" type="ORF">PHYPA_013625</name>
</gene>
<dbReference type="EC" id="2.1.1.107" evidence="1"/>
<organism evidence="9">
    <name type="scientific">Physcomitrium patens</name>
    <name type="common">Spreading-leaved earth moss</name>
    <name type="synonym">Physcomitrella patens</name>
    <dbReference type="NCBI Taxonomy" id="3218"/>
    <lineage>
        <taxon>Eukaryota</taxon>
        <taxon>Viridiplantae</taxon>
        <taxon>Streptophyta</taxon>
        <taxon>Embryophyta</taxon>
        <taxon>Bryophyta</taxon>
        <taxon>Bryophytina</taxon>
        <taxon>Bryopsida</taxon>
        <taxon>Funariidae</taxon>
        <taxon>Funariales</taxon>
        <taxon>Funariaceae</taxon>
        <taxon>Physcomitrium</taxon>
    </lineage>
</organism>
<dbReference type="Gene3D" id="3.30.950.10">
    <property type="entry name" value="Methyltransferase, Cobalt-precorrin-4 Transmethylase, Domain 2"/>
    <property type="match status" value="1"/>
</dbReference>
<dbReference type="InterPro" id="IPR006366">
    <property type="entry name" value="CobA/CysG_C"/>
</dbReference>
<dbReference type="Gramene" id="Pp3c10_8730V3.1">
    <property type="protein sequence ID" value="Pp3c10_8730V3.1"/>
    <property type="gene ID" value="Pp3c10_8730"/>
</dbReference>
<dbReference type="KEGG" id="ppp:112287629"/>
<evidence type="ECO:0000256" key="7">
    <source>
        <dbReference type="SAM" id="MobiDB-lite"/>
    </source>
</evidence>
<feature type="compositionally biased region" description="Basic and acidic residues" evidence="7">
    <location>
        <begin position="427"/>
        <end position="438"/>
    </location>
</feature>
<dbReference type="PROSITE" id="PS00839">
    <property type="entry name" value="SUMT_1"/>
    <property type="match status" value="1"/>
</dbReference>
<evidence type="ECO:0000256" key="4">
    <source>
        <dbReference type="ARBA" id="ARBA00022691"/>
    </source>
</evidence>
<dbReference type="Proteomes" id="UP000006727">
    <property type="component" value="Chromosome 10"/>
</dbReference>
<dbReference type="EnsemblPlants" id="Pp3c10_8730V3.1">
    <property type="protein sequence ID" value="Pp3c10_8730V3.1"/>
    <property type="gene ID" value="Pp3c10_8730"/>
</dbReference>
<reference evidence="9 11" key="1">
    <citation type="journal article" date="2008" name="Science">
        <title>The Physcomitrella genome reveals evolutionary insights into the conquest of land by plants.</title>
        <authorList>
            <person name="Rensing S."/>
            <person name="Lang D."/>
            <person name="Zimmer A."/>
            <person name="Terry A."/>
            <person name="Salamov A."/>
            <person name="Shapiro H."/>
            <person name="Nishiyama T."/>
            <person name="Perroud P.-F."/>
            <person name="Lindquist E."/>
            <person name="Kamisugi Y."/>
            <person name="Tanahashi T."/>
            <person name="Sakakibara K."/>
            <person name="Fujita T."/>
            <person name="Oishi K."/>
            <person name="Shin-I T."/>
            <person name="Kuroki Y."/>
            <person name="Toyoda A."/>
            <person name="Suzuki Y."/>
            <person name="Hashimoto A."/>
            <person name="Yamaguchi K."/>
            <person name="Sugano A."/>
            <person name="Kohara Y."/>
            <person name="Fujiyama A."/>
            <person name="Anterola A."/>
            <person name="Aoki S."/>
            <person name="Ashton N."/>
            <person name="Barbazuk W.B."/>
            <person name="Barker E."/>
            <person name="Bennetzen J."/>
            <person name="Bezanilla M."/>
            <person name="Blankenship R."/>
            <person name="Cho S.H."/>
            <person name="Dutcher S."/>
            <person name="Estelle M."/>
            <person name="Fawcett J.A."/>
            <person name="Gundlach H."/>
            <person name="Hanada K."/>
            <person name="Heyl A."/>
            <person name="Hicks K.A."/>
            <person name="Hugh J."/>
            <person name="Lohr M."/>
            <person name="Mayer K."/>
            <person name="Melkozernov A."/>
            <person name="Murata T."/>
            <person name="Nelson D."/>
            <person name="Pils B."/>
            <person name="Prigge M."/>
            <person name="Reiss B."/>
            <person name="Renner T."/>
            <person name="Rombauts S."/>
            <person name="Rushton P."/>
            <person name="Sanderfoot A."/>
            <person name="Schween G."/>
            <person name="Shiu S.-H."/>
            <person name="Stueber K."/>
            <person name="Theodoulou F.L."/>
            <person name="Tu H."/>
            <person name="Van de Peer Y."/>
            <person name="Verrier P.J."/>
            <person name="Waters E."/>
            <person name="Wood A."/>
            <person name="Yang L."/>
            <person name="Cove D."/>
            <person name="Cuming A."/>
            <person name="Hasebe M."/>
            <person name="Lucas S."/>
            <person name="Mishler D.B."/>
            <person name="Reski R."/>
            <person name="Grigoriev I."/>
            <person name="Quatrano R.S."/>
            <person name="Boore J.L."/>
        </authorList>
    </citation>
    <scope>NUCLEOTIDE SEQUENCE [LARGE SCALE GENOMIC DNA]</scope>
    <source>
        <strain evidence="10 11">cv. Gransden 2004</strain>
    </source>
</reference>
<evidence type="ECO:0000313" key="11">
    <source>
        <dbReference type="Proteomes" id="UP000006727"/>
    </source>
</evidence>
<dbReference type="InterPro" id="IPR035996">
    <property type="entry name" value="4pyrrol_Methylase_sf"/>
</dbReference>
<evidence type="ECO:0000313" key="10">
    <source>
        <dbReference type="EnsemblPlants" id="Pp3c10_8730V3.1"/>
    </source>
</evidence>
<dbReference type="PANTHER" id="PTHR45790:SF3">
    <property type="entry name" value="S-ADENOSYL-L-METHIONINE-DEPENDENT UROPORPHYRINOGEN III METHYLTRANSFERASE, CHLOROPLASTIC"/>
    <property type="match status" value="1"/>
</dbReference>
<dbReference type="Gramene" id="Pp3c10_8730V3.2">
    <property type="protein sequence ID" value="Pp3c10_8730V3.2"/>
    <property type="gene ID" value="Pp3c10_8730"/>
</dbReference>
<dbReference type="PROSITE" id="PS00840">
    <property type="entry name" value="SUMT_2"/>
    <property type="match status" value="1"/>
</dbReference>
<dbReference type="GO" id="GO:0004851">
    <property type="term" value="F:uroporphyrin-III C-methyltransferase activity"/>
    <property type="evidence" value="ECO:0000318"/>
    <property type="project" value="GO_Central"/>
</dbReference>
<comment type="similarity">
    <text evidence="6">Belongs to the precorrin methyltransferase family.</text>
</comment>
<keyword evidence="3 6" id="KW-0808">Transferase</keyword>
<dbReference type="NCBIfam" id="NF004790">
    <property type="entry name" value="PRK06136.1"/>
    <property type="match status" value="1"/>
</dbReference>
<evidence type="ECO:0000313" key="9">
    <source>
        <dbReference type="EMBL" id="PNR46506.1"/>
    </source>
</evidence>
<dbReference type="EnsemblPlants" id="Pp3c10_8730V3.2">
    <property type="protein sequence ID" value="Pp3c10_8730V3.2"/>
    <property type="gene ID" value="Pp3c10_8730"/>
</dbReference>
<keyword evidence="2 6" id="KW-0489">Methyltransferase</keyword>
<evidence type="ECO:0000256" key="3">
    <source>
        <dbReference type="ARBA" id="ARBA00022679"/>
    </source>
</evidence>
<reference evidence="10" key="3">
    <citation type="submission" date="2020-12" db="UniProtKB">
        <authorList>
            <consortium name="EnsemblPlants"/>
        </authorList>
    </citation>
    <scope>IDENTIFICATION</scope>
</reference>
<accession>A0A2K1JY98</accession>
<protein>
    <recommendedName>
        <fullName evidence="1">uroporphyrinogen-III C-methyltransferase</fullName>
        <ecNumber evidence="1">2.1.1.107</ecNumber>
    </recommendedName>
</protein>
<dbReference type="SUPFAM" id="SSF53790">
    <property type="entry name" value="Tetrapyrrole methylase"/>
    <property type="match status" value="1"/>
</dbReference>
<dbReference type="PANTHER" id="PTHR45790">
    <property type="entry name" value="SIROHEME SYNTHASE-RELATED"/>
    <property type="match status" value="1"/>
</dbReference>
<keyword evidence="11" id="KW-1185">Reference proteome</keyword>